<evidence type="ECO:0008006" key="3">
    <source>
        <dbReference type="Google" id="ProtNLM"/>
    </source>
</evidence>
<evidence type="ECO:0000313" key="1">
    <source>
        <dbReference type="EMBL" id="GAB18294.1"/>
    </source>
</evidence>
<keyword evidence="2" id="KW-1185">Reference proteome</keyword>
<gene>
    <name evidence="1" type="ORF">GOEFS_050_00720</name>
</gene>
<dbReference type="AlphaFoldDB" id="H0QZP3"/>
<organism evidence="1 2">
    <name type="scientific">Gordonia effusa NBRC 100432</name>
    <dbReference type="NCBI Taxonomy" id="1077974"/>
    <lineage>
        <taxon>Bacteria</taxon>
        <taxon>Bacillati</taxon>
        <taxon>Actinomycetota</taxon>
        <taxon>Actinomycetes</taxon>
        <taxon>Mycobacteriales</taxon>
        <taxon>Gordoniaceae</taxon>
        <taxon>Gordonia</taxon>
    </lineage>
</organism>
<name>H0QZP3_9ACTN</name>
<comment type="caution">
    <text evidence="1">The sequence shown here is derived from an EMBL/GenBank/DDBJ whole genome shotgun (WGS) entry which is preliminary data.</text>
</comment>
<dbReference type="RefSeq" id="WP_007317631.1">
    <property type="nucleotide sequence ID" value="NZ_BAEH01000050.1"/>
</dbReference>
<protein>
    <recommendedName>
        <fullName evidence="3">Lipoprotein</fullName>
    </recommendedName>
</protein>
<dbReference type="EMBL" id="BAEH01000050">
    <property type="protein sequence ID" value="GAB18294.1"/>
    <property type="molecule type" value="Genomic_DNA"/>
</dbReference>
<evidence type="ECO:0000313" key="2">
    <source>
        <dbReference type="Proteomes" id="UP000035034"/>
    </source>
</evidence>
<dbReference type="OrthoDB" id="9867372at2"/>
<proteinExistence type="predicted"/>
<dbReference type="Proteomes" id="UP000035034">
    <property type="component" value="Unassembled WGS sequence"/>
</dbReference>
<reference evidence="1 2" key="1">
    <citation type="submission" date="2011-12" db="EMBL/GenBank/DDBJ databases">
        <title>Whole genome shotgun sequence of Gordonia effusa NBRC 100432.</title>
        <authorList>
            <person name="Yoshida I."/>
            <person name="Takarada H."/>
            <person name="Hosoyama A."/>
            <person name="Tsuchikane K."/>
            <person name="Katsumata H."/>
            <person name="Yamazaki S."/>
            <person name="Fujita N."/>
        </authorList>
    </citation>
    <scope>NUCLEOTIDE SEQUENCE [LARGE SCALE GENOMIC DNA]</scope>
    <source>
        <strain evidence="1 2">NBRC 100432</strain>
    </source>
</reference>
<accession>H0QZP3</accession>
<sequence length="132" mass="14417">MSGISGNALPALSKEPQEVAPGVTITLAWLDYPGEPKYDNQSLIVATVHNRSKSVFMFDKNRSFFTVGNERIPCSMVLNLEAAPAGFDGKMAWQFDIKRGELTDATLTIEGIRWTGDFTKLVEPASSPPPSK</sequence>